<evidence type="ECO:0000313" key="2">
    <source>
        <dbReference type="Proteomes" id="UP001487740"/>
    </source>
</evidence>
<dbReference type="AlphaFoldDB" id="A0AAW0UYH7"/>
<name>A0AAW0UYH7_SCYPA</name>
<proteinExistence type="predicted"/>
<accession>A0AAW0UYH7</accession>
<keyword evidence="2" id="KW-1185">Reference proteome</keyword>
<protein>
    <submittedName>
        <fullName evidence="1">Uncharacterized protein</fullName>
    </submittedName>
</protein>
<dbReference type="EMBL" id="JARAKH010000004">
    <property type="protein sequence ID" value="KAK8404621.1"/>
    <property type="molecule type" value="Genomic_DNA"/>
</dbReference>
<sequence length="128" mass="14029">MAATGVLLLANPLVKHVGGWMALDEWPCRGLDRVEKAVPIISLPAEKRIPLHQIVRMTRNIVLATSAGDNLRAPNPVGGFSHPLIFAHGRSDSYYQQGTEAQSSDARVTHITTGKEYCYSCSSRLLPY</sequence>
<gene>
    <name evidence="1" type="ORF">O3P69_007699</name>
</gene>
<evidence type="ECO:0000313" key="1">
    <source>
        <dbReference type="EMBL" id="KAK8404621.1"/>
    </source>
</evidence>
<reference evidence="1 2" key="1">
    <citation type="submission" date="2023-03" db="EMBL/GenBank/DDBJ databases">
        <title>High-quality genome of Scylla paramamosain provides insights in environmental adaptation.</title>
        <authorList>
            <person name="Zhang L."/>
        </authorList>
    </citation>
    <scope>NUCLEOTIDE SEQUENCE [LARGE SCALE GENOMIC DNA]</scope>
    <source>
        <strain evidence="1">LZ_2023a</strain>
        <tissue evidence="1">Muscle</tissue>
    </source>
</reference>
<organism evidence="1 2">
    <name type="scientific">Scylla paramamosain</name>
    <name type="common">Mud crab</name>
    <dbReference type="NCBI Taxonomy" id="85552"/>
    <lineage>
        <taxon>Eukaryota</taxon>
        <taxon>Metazoa</taxon>
        <taxon>Ecdysozoa</taxon>
        <taxon>Arthropoda</taxon>
        <taxon>Crustacea</taxon>
        <taxon>Multicrustacea</taxon>
        <taxon>Malacostraca</taxon>
        <taxon>Eumalacostraca</taxon>
        <taxon>Eucarida</taxon>
        <taxon>Decapoda</taxon>
        <taxon>Pleocyemata</taxon>
        <taxon>Brachyura</taxon>
        <taxon>Eubrachyura</taxon>
        <taxon>Portunoidea</taxon>
        <taxon>Portunidae</taxon>
        <taxon>Portuninae</taxon>
        <taxon>Scylla</taxon>
    </lineage>
</organism>
<dbReference type="Proteomes" id="UP001487740">
    <property type="component" value="Unassembled WGS sequence"/>
</dbReference>
<comment type="caution">
    <text evidence="1">The sequence shown here is derived from an EMBL/GenBank/DDBJ whole genome shotgun (WGS) entry which is preliminary data.</text>
</comment>